<sequence>MALLVHASRRWPLRTMRLVARHTRDVAAERALCAARNFRDGASAGRPPLRRCSGEFPAMS</sequence>
<protein>
    <submittedName>
        <fullName evidence="1">Uncharacterized protein</fullName>
    </submittedName>
</protein>
<reference evidence="1 2" key="1">
    <citation type="journal article" date="2015" name="Proc. Natl. Acad. Sci. U.S.A.">
        <title>The resurrection genome of Boea hygrometrica: A blueprint for survival of dehydration.</title>
        <authorList>
            <person name="Xiao L."/>
            <person name="Yang G."/>
            <person name="Zhang L."/>
            <person name="Yang X."/>
            <person name="Zhao S."/>
            <person name="Ji Z."/>
            <person name="Zhou Q."/>
            <person name="Hu M."/>
            <person name="Wang Y."/>
            <person name="Chen M."/>
            <person name="Xu Y."/>
            <person name="Jin H."/>
            <person name="Xiao X."/>
            <person name="Hu G."/>
            <person name="Bao F."/>
            <person name="Hu Y."/>
            <person name="Wan P."/>
            <person name="Li L."/>
            <person name="Deng X."/>
            <person name="Kuang T."/>
            <person name="Xiang C."/>
            <person name="Zhu J.K."/>
            <person name="Oliver M.J."/>
            <person name="He Y."/>
        </authorList>
    </citation>
    <scope>NUCLEOTIDE SEQUENCE [LARGE SCALE GENOMIC DNA]</scope>
    <source>
        <strain evidence="2">cv. XS01</strain>
    </source>
</reference>
<evidence type="ECO:0000313" key="1">
    <source>
        <dbReference type="EMBL" id="KZT75864.1"/>
    </source>
</evidence>
<dbReference type="EMBL" id="KV182169">
    <property type="protein sequence ID" value="KZT75864.1"/>
    <property type="molecule type" value="Genomic_DNA"/>
</dbReference>
<evidence type="ECO:0000313" key="2">
    <source>
        <dbReference type="Proteomes" id="UP000250235"/>
    </source>
</evidence>
<gene>
    <name evidence="1" type="ORF">F511_47110</name>
</gene>
<organism evidence="1 2">
    <name type="scientific">Dorcoceras hygrometricum</name>
    <dbReference type="NCBI Taxonomy" id="472368"/>
    <lineage>
        <taxon>Eukaryota</taxon>
        <taxon>Viridiplantae</taxon>
        <taxon>Streptophyta</taxon>
        <taxon>Embryophyta</taxon>
        <taxon>Tracheophyta</taxon>
        <taxon>Spermatophyta</taxon>
        <taxon>Magnoliopsida</taxon>
        <taxon>eudicotyledons</taxon>
        <taxon>Gunneridae</taxon>
        <taxon>Pentapetalae</taxon>
        <taxon>asterids</taxon>
        <taxon>lamiids</taxon>
        <taxon>Lamiales</taxon>
        <taxon>Gesneriaceae</taxon>
        <taxon>Didymocarpoideae</taxon>
        <taxon>Trichosporeae</taxon>
        <taxon>Loxocarpinae</taxon>
        <taxon>Dorcoceras</taxon>
    </lineage>
</organism>
<accession>A0A2Z6ZRU1</accession>
<keyword evidence="2" id="KW-1185">Reference proteome</keyword>
<dbReference type="Proteomes" id="UP000250235">
    <property type="component" value="Unassembled WGS sequence"/>
</dbReference>
<name>A0A2Z6ZRU1_9LAMI</name>
<proteinExistence type="predicted"/>
<dbReference type="AlphaFoldDB" id="A0A2Z6ZRU1"/>